<dbReference type="OrthoDB" id="9778383at2"/>
<evidence type="ECO:0000256" key="2">
    <source>
        <dbReference type="ARBA" id="ARBA00022598"/>
    </source>
</evidence>
<dbReference type="NCBIfam" id="NF002937">
    <property type="entry name" value="PRK03584.1"/>
    <property type="match status" value="1"/>
</dbReference>
<dbReference type="Proteomes" id="UP000298058">
    <property type="component" value="Unassembled WGS sequence"/>
</dbReference>
<protein>
    <submittedName>
        <fullName evidence="6">Acetoacetate--CoA ligase</fullName>
        <ecNumber evidence="6">6.2.1.16</ecNumber>
    </submittedName>
</protein>
<keyword evidence="7" id="KW-1185">Reference proteome</keyword>
<proteinExistence type="inferred from homology"/>
<gene>
    <name evidence="6" type="ORF">EHS15_17725</name>
</gene>
<dbReference type="InterPro" id="IPR020845">
    <property type="entry name" value="AMP-binding_CS"/>
</dbReference>
<evidence type="ECO:0000313" key="6">
    <source>
        <dbReference type="EMBL" id="TGN17373.1"/>
    </source>
</evidence>
<dbReference type="PANTHER" id="PTHR42921">
    <property type="entry name" value="ACETOACETYL-COA SYNTHETASE"/>
    <property type="match status" value="1"/>
</dbReference>
<evidence type="ECO:0000259" key="5">
    <source>
        <dbReference type="Pfam" id="PF00501"/>
    </source>
</evidence>
<evidence type="ECO:0000256" key="4">
    <source>
        <dbReference type="ARBA" id="ARBA00022840"/>
    </source>
</evidence>
<dbReference type="InterPro" id="IPR005914">
    <property type="entry name" value="Acac_CoA_synth"/>
</dbReference>
<dbReference type="SUPFAM" id="SSF56801">
    <property type="entry name" value="Acetyl-CoA synthetase-like"/>
    <property type="match status" value="1"/>
</dbReference>
<reference evidence="6" key="1">
    <citation type="journal article" date="2019" name="PLoS Negl. Trop. Dis.">
        <title>Revisiting the worldwide diversity of Leptospira species in the environment.</title>
        <authorList>
            <person name="Vincent A.T."/>
            <person name="Schiettekatte O."/>
            <person name="Bourhy P."/>
            <person name="Veyrier F.J."/>
            <person name="Picardeau M."/>
        </authorList>
    </citation>
    <scope>NUCLEOTIDE SEQUENCE [LARGE SCALE GENOMIC DNA]</scope>
    <source>
        <strain evidence="6">201300427</strain>
    </source>
</reference>
<dbReference type="GO" id="GO:0006629">
    <property type="term" value="P:lipid metabolic process"/>
    <property type="evidence" value="ECO:0007669"/>
    <property type="project" value="InterPro"/>
</dbReference>
<dbReference type="RefSeq" id="WP_135761926.1">
    <property type="nucleotide sequence ID" value="NZ_RQHW01000078.1"/>
</dbReference>
<accession>A0A4R9LWB8</accession>
<dbReference type="AlphaFoldDB" id="A0A4R9LWB8"/>
<dbReference type="EC" id="6.2.1.16" evidence="6"/>
<dbReference type="GO" id="GO:0005524">
    <property type="term" value="F:ATP binding"/>
    <property type="evidence" value="ECO:0007669"/>
    <property type="project" value="UniProtKB-KW"/>
</dbReference>
<dbReference type="InterPro" id="IPR042099">
    <property type="entry name" value="ANL_N_sf"/>
</dbReference>
<dbReference type="NCBIfam" id="TIGR01217">
    <property type="entry name" value="ac_ac_CoA_syn"/>
    <property type="match status" value="1"/>
</dbReference>
<dbReference type="InterPro" id="IPR045851">
    <property type="entry name" value="AMP-bd_C_sf"/>
</dbReference>
<dbReference type="PROSITE" id="PS00455">
    <property type="entry name" value="AMP_BINDING"/>
    <property type="match status" value="1"/>
</dbReference>
<keyword evidence="3" id="KW-0547">Nucleotide-binding</keyword>
<comment type="similarity">
    <text evidence="1">Belongs to the ATP-dependent AMP-binding enzyme family.</text>
</comment>
<evidence type="ECO:0000313" key="7">
    <source>
        <dbReference type="Proteomes" id="UP000298058"/>
    </source>
</evidence>
<evidence type="ECO:0000256" key="1">
    <source>
        <dbReference type="ARBA" id="ARBA00006432"/>
    </source>
</evidence>
<name>A0A4R9LWB8_9LEPT</name>
<dbReference type="PANTHER" id="PTHR42921:SF1">
    <property type="entry name" value="ACETOACETYL-COA SYNTHETASE"/>
    <property type="match status" value="1"/>
</dbReference>
<dbReference type="Gene3D" id="3.30.300.30">
    <property type="match status" value="1"/>
</dbReference>
<feature type="domain" description="AMP-dependent synthetase/ligase" evidence="5">
    <location>
        <begin position="102"/>
        <end position="475"/>
    </location>
</feature>
<dbReference type="Gene3D" id="3.40.50.12780">
    <property type="entry name" value="N-terminal domain of ligase-like"/>
    <property type="match status" value="1"/>
</dbReference>
<evidence type="ECO:0000256" key="3">
    <source>
        <dbReference type="ARBA" id="ARBA00022741"/>
    </source>
</evidence>
<keyword evidence="4" id="KW-0067">ATP-binding</keyword>
<keyword evidence="2 6" id="KW-0436">Ligase</keyword>
<organism evidence="6 7">
    <name type="scientific">Leptospira idonii</name>
    <dbReference type="NCBI Taxonomy" id="1193500"/>
    <lineage>
        <taxon>Bacteria</taxon>
        <taxon>Pseudomonadati</taxon>
        <taxon>Spirochaetota</taxon>
        <taxon>Spirochaetia</taxon>
        <taxon>Leptospirales</taxon>
        <taxon>Leptospiraceae</taxon>
        <taxon>Leptospira</taxon>
    </lineage>
</organism>
<sequence>MAFSNPLWSPSSSSSNLETFRKKLEEKTSRKLPDYPSLWKWSVDNHSDFWKFWMEESKFILHTPPTEVIRTASSFWDSVWFPGASFNFAENLLNGGKEEDLAILFLGEDGSKQSLTYLQLKKEVARFQKHLRSLGVSKGDRVCGLVPNAPISTIGMLAATSLGAIWSSASPDFGTKGVLDRFEQIQPKILLTVDAYLFKGKKISILDKVKEVSGKLASGENAKNFCGTIIHPFIDSDFSLDGISLPIRASEISEVPVSEIKYESIHFQDPVYIMFSSGTTGLPKCIVQGAGVLLNHTKELSLHANLSAGEKIFYYTTCGWMMWNWTQSALALGATICQFDGNPLYPGWEVLWKWADEDQIPVFGTSAKYISVLESEQAKPKDLFSLKNLKVILSTGSPLFPSGFRYVYENIKSDVQLSSISGGTDLNGCFALGNPTLPVYEGELQSRGLGMNVKVYNEEGKPVEQEKGELVCESPFPSMPLFFWNDPDKSKYISAYFSRFTNIWCHGDFAEITKNDGMIIYGRSDATLNPGGVRIGTSDIYSVVETFPEVADSVIIGQEWKEDVRIVLFVKMKEGVSLTDELRSSLKEKIKNQTSPRHVPSLVLSVPDIPYTVNGKKVEIAVKQTVQGETVKNQNALANPEALEAFRNFSELKG</sequence>
<dbReference type="InterPro" id="IPR000873">
    <property type="entry name" value="AMP-dep_synth/lig_dom"/>
</dbReference>
<dbReference type="EMBL" id="RQHW01000078">
    <property type="protein sequence ID" value="TGN17373.1"/>
    <property type="molecule type" value="Genomic_DNA"/>
</dbReference>
<comment type="caution">
    <text evidence="6">The sequence shown here is derived from an EMBL/GenBank/DDBJ whole genome shotgun (WGS) entry which is preliminary data.</text>
</comment>
<dbReference type="Pfam" id="PF00501">
    <property type="entry name" value="AMP-binding"/>
    <property type="match status" value="1"/>
</dbReference>
<dbReference type="GO" id="GO:0030729">
    <property type="term" value="F:acetoacetate-CoA ligase activity"/>
    <property type="evidence" value="ECO:0007669"/>
    <property type="project" value="UniProtKB-EC"/>
</dbReference>